<dbReference type="SUPFAM" id="SSF55811">
    <property type="entry name" value="Nudix"/>
    <property type="match status" value="1"/>
</dbReference>
<dbReference type="InterPro" id="IPR000086">
    <property type="entry name" value="NUDIX_hydrolase_dom"/>
</dbReference>
<evidence type="ECO:0000259" key="4">
    <source>
        <dbReference type="PROSITE" id="PS51462"/>
    </source>
</evidence>
<evidence type="ECO:0000313" key="6">
    <source>
        <dbReference type="Proteomes" id="UP000516052"/>
    </source>
</evidence>
<comment type="cofactor">
    <cofactor evidence="1">
        <name>Mg(2+)</name>
        <dbReference type="ChEBI" id="CHEBI:18420"/>
    </cofactor>
</comment>
<dbReference type="InterPro" id="IPR015797">
    <property type="entry name" value="NUDIX_hydrolase-like_dom_sf"/>
</dbReference>
<dbReference type="Gene3D" id="3.90.79.10">
    <property type="entry name" value="Nucleoside Triphosphate Pyrophosphohydrolase"/>
    <property type="match status" value="1"/>
</dbReference>
<dbReference type="CDD" id="cd18876">
    <property type="entry name" value="NUDIX_Hydrolase"/>
    <property type="match status" value="1"/>
</dbReference>
<keyword evidence="3" id="KW-0460">Magnesium</keyword>
<sequence length="150" mass="16549">MTMSTLTASAAAVFFNHDGEVLIVNPTYKKYWNLPGGAVDIDQDEPPYDAAVREVREELGISPHIGRLLVHAWITIPGTGAQVLYVYDGGILSPEQQAAITLQESELSEYRFCAPRDLGPDLVPPHLDTVWQAVITAHAERRLVDVTVRL</sequence>
<keyword evidence="6" id="KW-1185">Reference proteome</keyword>
<name>A0A7H0IFG4_9ACTN</name>
<evidence type="ECO:0000256" key="2">
    <source>
        <dbReference type="ARBA" id="ARBA00022801"/>
    </source>
</evidence>
<proteinExistence type="predicted"/>
<evidence type="ECO:0000256" key="1">
    <source>
        <dbReference type="ARBA" id="ARBA00001946"/>
    </source>
</evidence>
<evidence type="ECO:0000256" key="3">
    <source>
        <dbReference type="ARBA" id="ARBA00022842"/>
    </source>
</evidence>
<dbReference type="Pfam" id="PF00293">
    <property type="entry name" value="NUDIX"/>
    <property type="match status" value="1"/>
</dbReference>
<keyword evidence="2 5" id="KW-0378">Hydrolase</keyword>
<dbReference type="AlphaFoldDB" id="A0A7H0IFG4"/>
<dbReference type="PANTHER" id="PTHR43046">
    <property type="entry name" value="GDP-MANNOSE MANNOSYL HYDROLASE"/>
    <property type="match status" value="1"/>
</dbReference>
<dbReference type="Proteomes" id="UP000516052">
    <property type="component" value="Chromosome"/>
</dbReference>
<dbReference type="PANTHER" id="PTHR43046:SF12">
    <property type="entry name" value="GDP-MANNOSE MANNOSYL HYDROLASE"/>
    <property type="match status" value="1"/>
</dbReference>
<protein>
    <submittedName>
        <fullName evidence="5">NUDIX hydrolase</fullName>
    </submittedName>
</protein>
<dbReference type="KEGG" id="sroi:IAG44_20255"/>
<organism evidence="5 6">
    <name type="scientific">Streptomyces roseirectus</name>
    <dbReference type="NCBI Taxonomy" id="2768066"/>
    <lineage>
        <taxon>Bacteria</taxon>
        <taxon>Bacillati</taxon>
        <taxon>Actinomycetota</taxon>
        <taxon>Actinomycetes</taxon>
        <taxon>Kitasatosporales</taxon>
        <taxon>Streptomycetaceae</taxon>
        <taxon>Streptomyces</taxon>
    </lineage>
</organism>
<reference evidence="5 6" key="1">
    <citation type="submission" date="2020-08" db="EMBL/GenBank/DDBJ databases">
        <title>A novel species.</title>
        <authorList>
            <person name="Gao J."/>
        </authorList>
    </citation>
    <scope>NUCLEOTIDE SEQUENCE [LARGE SCALE GENOMIC DNA]</scope>
    <source>
        <strain evidence="5 6">CRXT-G-22</strain>
    </source>
</reference>
<feature type="domain" description="Nudix hydrolase" evidence="4">
    <location>
        <begin position="5"/>
        <end position="136"/>
    </location>
</feature>
<accession>A0A7H0IFG4</accession>
<gene>
    <name evidence="5" type="ORF">IAG44_20255</name>
</gene>
<evidence type="ECO:0000313" key="5">
    <source>
        <dbReference type="EMBL" id="QNP71530.1"/>
    </source>
</evidence>
<dbReference type="PROSITE" id="PS51462">
    <property type="entry name" value="NUDIX"/>
    <property type="match status" value="1"/>
</dbReference>
<dbReference type="EMBL" id="CP060828">
    <property type="protein sequence ID" value="QNP71530.1"/>
    <property type="molecule type" value="Genomic_DNA"/>
</dbReference>
<dbReference type="GO" id="GO:0016787">
    <property type="term" value="F:hydrolase activity"/>
    <property type="evidence" value="ECO:0007669"/>
    <property type="project" value="UniProtKB-KW"/>
</dbReference>